<dbReference type="EMBL" id="JXJN01007018">
    <property type="status" value="NOT_ANNOTATED_CDS"/>
    <property type="molecule type" value="Genomic_DNA"/>
</dbReference>
<reference evidence="2" key="2">
    <citation type="submission" date="2020-05" db="UniProtKB">
        <authorList>
            <consortium name="EnsemblMetazoa"/>
        </authorList>
    </citation>
    <scope>IDENTIFICATION</scope>
    <source>
        <strain evidence="2">IAEA</strain>
    </source>
</reference>
<organism evidence="2 3">
    <name type="scientific">Glossina palpalis gambiensis</name>
    <dbReference type="NCBI Taxonomy" id="67801"/>
    <lineage>
        <taxon>Eukaryota</taxon>
        <taxon>Metazoa</taxon>
        <taxon>Ecdysozoa</taxon>
        <taxon>Arthropoda</taxon>
        <taxon>Hexapoda</taxon>
        <taxon>Insecta</taxon>
        <taxon>Pterygota</taxon>
        <taxon>Neoptera</taxon>
        <taxon>Endopterygota</taxon>
        <taxon>Diptera</taxon>
        <taxon>Brachycera</taxon>
        <taxon>Muscomorpha</taxon>
        <taxon>Hippoboscoidea</taxon>
        <taxon>Glossinidae</taxon>
        <taxon>Glossina</taxon>
    </lineage>
</organism>
<evidence type="ECO:0000313" key="3">
    <source>
        <dbReference type="Proteomes" id="UP000092460"/>
    </source>
</evidence>
<sequence length="101" mass="11631">FTFYATLSSVNVYDRLLVAAVDIVFVSFNVTLAADKLDYLMALWVVFWVQKFRLCGFLRRDIIDDRLVGCLVDSFVAWLVGWLVGWLIGCYCIKLTDSLTY</sequence>
<dbReference type="VEuPathDB" id="VectorBase:GPPI015449"/>
<keyword evidence="3" id="KW-1185">Reference proteome</keyword>
<feature type="transmembrane region" description="Helical" evidence="1">
    <location>
        <begin position="70"/>
        <end position="89"/>
    </location>
</feature>
<feature type="transmembrane region" description="Helical" evidence="1">
    <location>
        <begin position="12"/>
        <end position="33"/>
    </location>
</feature>
<protein>
    <submittedName>
        <fullName evidence="2">Uncharacterized protein</fullName>
    </submittedName>
</protein>
<dbReference type="EnsemblMetazoa" id="GPPI015449-RA">
    <property type="protein sequence ID" value="GPPI015449-PA"/>
    <property type="gene ID" value="GPPI015449"/>
</dbReference>
<dbReference type="AlphaFoldDB" id="A0A1B0B165"/>
<keyword evidence="1" id="KW-1133">Transmembrane helix</keyword>
<name>A0A1B0B165_9MUSC</name>
<accession>A0A1B0B165</accession>
<evidence type="ECO:0000256" key="1">
    <source>
        <dbReference type="SAM" id="Phobius"/>
    </source>
</evidence>
<keyword evidence="1" id="KW-0472">Membrane</keyword>
<proteinExistence type="predicted"/>
<evidence type="ECO:0000313" key="2">
    <source>
        <dbReference type="EnsemblMetazoa" id="GPPI015449-PA"/>
    </source>
</evidence>
<dbReference type="Proteomes" id="UP000092460">
    <property type="component" value="Unassembled WGS sequence"/>
</dbReference>
<reference evidence="3" key="1">
    <citation type="submission" date="2015-01" db="EMBL/GenBank/DDBJ databases">
        <authorList>
            <person name="Aksoy S."/>
            <person name="Warren W."/>
            <person name="Wilson R.K."/>
        </authorList>
    </citation>
    <scope>NUCLEOTIDE SEQUENCE [LARGE SCALE GENOMIC DNA]</scope>
    <source>
        <strain evidence="3">IAEA</strain>
    </source>
</reference>
<keyword evidence="1" id="KW-0812">Transmembrane</keyword>